<evidence type="ECO:0000313" key="2">
    <source>
        <dbReference type="Proteomes" id="UP000800096"/>
    </source>
</evidence>
<gene>
    <name evidence="1" type="ORF">BDU57DRAFT_577030</name>
</gene>
<dbReference type="EMBL" id="ML979136">
    <property type="protein sequence ID" value="KAF1915397.1"/>
    <property type="molecule type" value="Genomic_DNA"/>
</dbReference>
<dbReference type="GO" id="GO:0004061">
    <property type="term" value="F:arylformamidase activity"/>
    <property type="evidence" value="ECO:0007669"/>
    <property type="project" value="InterPro"/>
</dbReference>
<dbReference type="PANTHER" id="PTHR34861:SF10">
    <property type="entry name" value="CYCLASE"/>
    <property type="match status" value="1"/>
</dbReference>
<dbReference type="Proteomes" id="UP000800096">
    <property type="component" value="Unassembled WGS sequence"/>
</dbReference>
<accession>A0A6A5QMY9</accession>
<sequence length="254" mass="27883">MASNIPDFDHLPAVEGMLQGCAWGVFDHDGRKDLRGTLNLLTPEVVAAACKEARDGVSISLKELAYNGIEVTKKALFKSTSKKNQMSTLDHWLERGGLVARSVLIDFKAWYERKAAAESKTYADAICHPIGGHRIIVNDIEAVAEDHNGEVLIIRTGMTEVFEAPIGTRRFREDLQTRQFSGVNGTVAIAKWLWNQHFAAHEEPTVVEGLGELWDLKALSAHCEETGRYSLLFTSCTLNIPGLVGSPPNALAIS</sequence>
<evidence type="ECO:0000313" key="1">
    <source>
        <dbReference type="EMBL" id="KAF1915397.1"/>
    </source>
</evidence>
<name>A0A6A5QMY9_AMPQU</name>
<dbReference type="PANTHER" id="PTHR34861">
    <property type="match status" value="1"/>
</dbReference>
<dbReference type="OrthoDB" id="5396at2759"/>
<organism evidence="1 2">
    <name type="scientific">Ampelomyces quisqualis</name>
    <name type="common">Powdery mildew agent</name>
    <dbReference type="NCBI Taxonomy" id="50730"/>
    <lineage>
        <taxon>Eukaryota</taxon>
        <taxon>Fungi</taxon>
        <taxon>Dikarya</taxon>
        <taxon>Ascomycota</taxon>
        <taxon>Pezizomycotina</taxon>
        <taxon>Dothideomycetes</taxon>
        <taxon>Pleosporomycetidae</taxon>
        <taxon>Pleosporales</taxon>
        <taxon>Pleosporineae</taxon>
        <taxon>Phaeosphaeriaceae</taxon>
        <taxon>Ampelomyces</taxon>
    </lineage>
</organism>
<keyword evidence="2" id="KW-1185">Reference proteome</keyword>
<dbReference type="GO" id="GO:0019441">
    <property type="term" value="P:L-tryptophan catabolic process to kynurenine"/>
    <property type="evidence" value="ECO:0007669"/>
    <property type="project" value="InterPro"/>
</dbReference>
<reference evidence="1" key="1">
    <citation type="journal article" date="2020" name="Stud. Mycol.">
        <title>101 Dothideomycetes genomes: a test case for predicting lifestyles and emergence of pathogens.</title>
        <authorList>
            <person name="Haridas S."/>
            <person name="Albert R."/>
            <person name="Binder M."/>
            <person name="Bloem J."/>
            <person name="Labutti K."/>
            <person name="Salamov A."/>
            <person name="Andreopoulos B."/>
            <person name="Baker S."/>
            <person name="Barry K."/>
            <person name="Bills G."/>
            <person name="Bluhm B."/>
            <person name="Cannon C."/>
            <person name="Castanera R."/>
            <person name="Culley D."/>
            <person name="Daum C."/>
            <person name="Ezra D."/>
            <person name="Gonzalez J."/>
            <person name="Henrissat B."/>
            <person name="Kuo A."/>
            <person name="Liang C."/>
            <person name="Lipzen A."/>
            <person name="Lutzoni F."/>
            <person name="Magnuson J."/>
            <person name="Mondo S."/>
            <person name="Nolan M."/>
            <person name="Ohm R."/>
            <person name="Pangilinan J."/>
            <person name="Park H.-J."/>
            <person name="Ramirez L."/>
            <person name="Alfaro M."/>
            <person name="Sun H."/>
            <person name="Tritt A."/>
            <person name="Yoshinaga Y."/>
            <person name="Zwiers L.-H."/>
            <person name="Turgeon B."/>
            <person name="Goodwin S."/>
            <person name="Spatafora J."/>
            <person name="Crous P."/>
            <person name="Grigoriev I."/>
        </authorList>
    </citation>
    <scope>NUCLEOTIDE SEQUENCE</scope>
    <source>
        <strain evidence="1">HMLAC05119</strain>
    </source>
</reference>
<proteinExistence type="predicted"/>
<dbReference type="Gene3D" id="3.50.30.50">
    <property type="entry name" value="Putative cyclase"/>
    <property type="match status" value="2"/>
</dbReference>
<protein>
    <recommendedName>
        <fullName evidence="3">Cyclase-domain-containing protein</fullName>
    </recommendedName>
</protein>
<dbReference type="AlphaFoldDB" id="A0A6A5QMY9"/>
<dbReference type="InterPro" id="IPR037175">
    <property type="entry name" value="KFase_sf"/>
</dbReference>
<evidence type="ECO:0008006" key="3">
    <source>
        <dbReference type="Google" id="ProtNLM"/>
    </source>
</evidence>